<reference evidence="3" key="1">
    <citation type="submission" date="2020-04" db="EMBL/GenBank/DDBJ databases">
        <title>Phage recombination drives evolution of spore-forming Bacilli.</title>
        <authorList>
            <person name="Dragos A."/>
            <person name="Kovacs A.T."/>
        </authorList>
    </citation>
    <scope>NUCLEOTIDE SEQUENCE</scope>
    <source>
        <strain evidence="3">168</strain>
    </source>
</reference>
<sequence>MYCQRLRQLRKAHKLTMEQLAEKIGIAKSSYGGYEAESKKPPLDKLVILARLYDVSVDYILGLTDDPDPKVERKNLKEFLEKPDIHWDGYKLTPEILDPIRKILKLVTANNN</sequence>
<gene>
    <name evidence="3" type="ORF">HIR78_10260</name>
</gene>
<dbReference type="Pfam" id="PF01381">
    <property type="entry name" value="HTH_3"/>
    <property type="match status" value="1"/>
</dbReference>
<evidence type="ECO:0000256" key="1">
    <source>
        <dbReference type="ARBA" id="ARBA00023125"/>
    </source>
</evidence>
<dbReference type="GO" id="GO:0003677">
    <property type="term" value="F:DNA binding"/>
    <property type="evidence" value="ECO:0007669"/>
    <property type="project" value="UniProtKB-KW"/>
</dbReference>
<dbReference type="AlphaFoldDB" id="A0A6M4JMG6"/>
<protein>
    <submittedName>
        <fullName evidence="3">Helix-turn-helix transcriptional regulator</fullName>
    </submittedName>
</protein>
<dbReference type="EMBL" id="CP052842">
    <property type="protein sequence ID" value="QJP88395.1"/>
    <property type="molecule type" value="Genomic_DNA"/>
</dbReference>
<dbReference type="PANTHER" id="PTHR46558">
    <property type="entry name" value="TRACRIPTIONAL REGULATORY PROTEIN-RELATED-RELATED"/>
    <property type="match status" value="1"/>
</dbReference>
<dbReference type="InterPro" id="IPR010982">
    <property type="entry name" value="Lambda_DNA-bd_dom_sf"/>
</dbReference>
<keyword evidence="1" id="KW-0238">DNA-binding</keyword>
<dbReference type="PROSITE" id="PS50943">
    <property type="entry name" value="HTH_CROC1"/>
    <property type="match status" value="1"/>
</dbReference>
<dbReference type="SMR" id="A0A6M4JMG6"/>
<dbReference type="RefSeq" id="WP_009967401.1">
    <property type="nucleotide sequence ID" value="NC_000964.3"/>
</dbReference>
<dbReference type="CDD" id="cd00093">
    <property type="entry name" value="HTH_XRE"/>
    <property type="match status" value="1"/>
</dbReference>
<evidence type="ECO:0000259" key="2">
    <source>
        <dbReference type="PROSITE" id="PS50943"/>
    </source>
</evidence>
<organism evidence="3">
    <name type="scientific">Bacillus subtilis (strain 168)</name>
    <dbReference type="NCBI Taxonomy" id="224308"/>
    <lineage>
        <taxon>Bacteria</taxon>
        <taxon>Bacillati</taxon>
        <taxon>Bacillota</taxon>
        <taxon>Bacilli</taxon>
        <taxon>Bacillales</taxon>
        <taxon>Bacillaceae</taxon>
        <taxon>Bacillus</taxon>
    </lineage>
</organism>
<dbReference type="OrthoDB" id="8115576at2"/>
<evidence type="ECO:0000313" key="3">
    <source>
        <dbReference type="EMBL" id="QJP88395.1"/>
    </source>
</evidence>
<dbReference type="InterPro" id="IPR001387">
    <property type="entry name" value="Cro/C1-type_HTH"/>
</dbReference>
<dbReference type="Gene3D" id="1.10.260.40">
    <property type="entry name" value="lambda repressor-like DNA-binding domains"/>
    <property type="match status" value="1"/>
</dbReference>
<name>A0A6M4JMG6_BACSU</name>
<dbReference type="PANTHER" id="PTHR46558:SF14">
    <property type="entry name" value="HTH-TYPE TRANSCRIPTIONAL REGULATOR ANSR"/>
    <property type="match status" value="1"/>
</dbReference>
<proteinExistence type="predicted"/>
<accession>A0A6M4JMG6</accession>
<dbReference type="SMART" id="SM00530">
    <property type="entry name" value="HTH_XRE"/>
    <property type="match status" value="1"/>
</dbReference>
<dbReference type="SUPFAM" id="SSF47413">
    <property type="entry name" value="lambda repressor-like DNA-binding domains"/>
    <property type="match status" value="1"/>
</dbReference>
<feature type="domain" description="HTH cro/C1-type" evidence="2">
    <location>
        <begin position="6"/>
        <end position="60"/>
    </location>
</feature>
<dbReference type="KEGG" id="bsu:BSU18850"/>